<evidence type="ECO:0000313" key="4">
    <source>
        <dbReference type="Proteomes" id="UP000440498"/>
    </source>
</evidence>
<reference evidence="3 4" key="1">
    <citation type="submission" date="2019-10" db="EMBL/GenBank/DDBJ databases">
        <title>Two novel species isolated from a subtropical stream in China.</title>
        <authorList>
            <person name="Lu H."/>
        </authorList>
    </citation>
    <scope>NUCLEOTIDE SEQUENCE [LARGE SCALE GENOMIC DNA]</scope>
    <source>
        <strain evidence="3 4">FT29W</strain>
    </source>
</reference>
<dbReference type="InterPro" id="IPR000551">
    <property type="entry name" value="MerR-type_HTH_dom"/>
</dbReference>
<sequence>MKEHRDRAVLKIGELATRTGLTVRALHHYDSIGLLTPSARADSGYRLYNRDDVARLHQIQALRRFGMSLADIATFLASPDAPFADIVAQQIDALGREIAQASALRDKLSQLHRQLADGDEPDLEAWLSALTLMGLYEKYFTKDELKRLPFWQQDARRNSGWSTLVGQIQALMDQGVPTSSEQARELSERWMLMLERDTAANPDFVRRLGIMMEVEPSAQQHTGVTPQLKHYMADAFGEHKLALYARYLDVDELERLRAGISSHVPEWMALIAAVHQHMESGAAPGDATSQELAREWMTLFRIRIGDNPATLAKIRHAHEQEPRLLTGTWITPAMLDFIRLSYAAAV</sequence>
<dbReference type="EMBL" id="WHUG01000007">
    <property type="protein sequence ID" value="MQA40072.1"/>
    <property type="molecule type" value="Genomic_DNA"/>
</dbReference>
<dbReference type="SUPFAM" id="SSF46955">
    <property type="entry name" value="Putative DNA-binding domain"/>
    <property type="match status" value="1"/>
</dbReference>
<dbReference type="InterPro" id="IPR012925">
    <property type="entry name" value="TipAS_dom"/>
</dbReference>
<gene>
    <name evidence="3" type="ORF">GEV02_18120</name>
</gene>
<accession>A0A6A7N5A4</accession>
<dbReference type="RefSeq" id="WP_152839302.1">
    <property type="nucleotide sequence ID" value="NZ_WHUG01000007.1"/>
</dbReference>
<dbReference type="PANTHER" id="PTHR30204:SF90">
    <property type="entry name" value="HTH-TYPE TRANSCRIPTIONAL ACTIVATOR MTA"/>
    <property type="match status" value="1"/>
</dbReference>
<evidence type="ECO:0000259" key="2">
    <source>
        <dbReference type="PROSITE" id="PS50937"/>
    </source>
</evidence>
<keyword evidence="1" id="KW-0238">DNA-binding</keyword>
<comment type="caution">
    <text evidence="3">The sequence shown here is derived from an EMBL/GenBank/DDBJ whole genome shotgun (WGS) entry which is preliminary data.</text>
</comment>
<name>A0A6A7N5A4_9BURK</name>
<dbReference type="PRINTS" id="PR00040">
    <property type="entry name" value="HTHMERR"/>
</dbReference>
<dbReference type="InterPro" id="IPR009061">
    <property type="entry name" value="DNA-bd_dom_put_sf"/>
</dbReference>
<dbReference type="Gene3D" id="1.10.1660.10">
    <property type="match status" value="1"/>
</dbReference>
<dbReference type="CDD" id="cd04788">
    <property type="entry name" value="HTH_NolA-AlbR"/>
    <property type="match status" value="1"/>
</dbReference>
<dbReference type="SMART" id="SM00422">
    <property type="entry name" value="HTH_MERR"/>
    <property type="match status" value="1"/>
</dbReference>
<dbReference type="PROSITE" id="PS50937">
    <property type="entry name" value="HTH_MERR_2"/>
    <property type="match status" value="1"/>
</dbReference>
<feature type="domain" description="HTH merR-type" evidence="2">
    <location>
        <begin position="9"/>
        <end position="78"/>
    </location>
</feature>
<evidence type="ECO:0000256" key="1">
    <source>
        <dbReference type="ARBA" id="ARBA00023125"/>
    </source>
</evidence>
<proteinExistence type="predicted"/>
<dbReference type="AlphaFoldDB" id="A0A6A7N5A4"/>
<dbReference type="PROSITE" id="PS00552">
    <property type="entry name" value="HTH_MERR_1"/>
    <property type="match status" value="1"/>
</dbReference>
<organism evidence="3 4">
    <name type="scientific">Rugamonas aquatica</name>
    <dbReference type="NCBI Taxonomy" id="2743357"/>
    <lineage>
        <taxon>Bacteria</taxon>
        <taxon>Pseudomonadati</taxon>
        <taxon>Pseudomonadota</taxon>
        <taxon>Betaproteobacteria</taxon>
        <taxon>Burkholderiales</taxon>
        <taxon>Oxalobacteraceae</taxon>
        <taxon>Telluria group</taxon>
        <taxon>Rugamonas</taxon>
    </lineage>
</organism>
<dbReference type="Pfam" id="PF13411">
    <property type="entry name" value="MerR_1"/>
    <property type="match status" value="1"/>
</dbReference>
<protein>
    <submittedName>
        <fullName evidence="3">MerR family transcriptional regulator</fullName>
    </submittedName>
</protein>
<dbReference type="PANTHER" id="PTHR30204">
    <property type="entry name" value="REDOX-CYCLING DRUG-SENSING TRANSCRIPTIONAL ACTIVATOR SOXR"/>
    <property type="match status" value="1"/>
</dbReference>
<dbReference type="Pfam" id="PF07739">
    <property type="entry name" value="TipAS"/>
    <property type="match status" value="1"/>
</dbReference>
<dbReference type="GO" id="GO:0003700">
    <property type="term" value="F:DNA-binding transcription factor activity"/>
    <property type="evidence" value="ECO:0007669"/>
    <property type="project" value="InterPro"/>
</dbReference>
<dbReference type="InterPro" id="IPR047057">
    <property type="entry name" value="MerR_fam"/>
</dbReference>
<keyword evidence="4" id="KW-1185">Reference proteome</keyword>
<dbReference type="GO" id="GO:0003677">
    <property type="term" value="F:DNA binding"/>
    <property type="evidence" value="ECO:0007669"/>
    <property type="project" value="UniProtKB-KW"/>
</dbReference>
<evidence type="ECO:0000313" key="3">
    <source>
        <dbReference type="EMBL" id="MQA40072.1"/>
    </source>
</evidence>
<dbReference type="Proteomes" id="UP000440498">
    <property type="component" value="Unassembled WGS sequence"/>
</dbReference>